<dbReference type="CDD" id="cd00143">
    <property type="entry name" value="PP2Cc"/>
    <property type="match status" value="1"/>
</dbReference>
<organism evidence="2">
    <name type="scientific">Aphanomyces invadans</name>
    <dbReference type="NCBI Taxonomy" id="157072"/>
    <lineage>
        <taxon>Eukaryota</taxon>
        <taxon>Sar</taxon>
        <taxon>Stramenopiles</taxon>
        <taxon>Oomycota</taxon>
        <taxon>Saprolegniomycetes</taxon>
        <taxon>Saprolegniales</taxon>
        <taxon>Verrucalvaceae</taxon>
        <taxon>Aphanomyces</taxon>
    </lineage>
</organism>
<dbReference type="EMBL" id="KI914002">
    <property type="protein sequence ID" value="ETV92210.1"/>
    <property type="molecule type" value="Genomic_DNA"/>
</dbReference>
<sequence>MTSMVASDDACILDNSTNQDVSNDFGITPSSCTRLHVFARKPRQLVKPPPSAIRLLSWSKTKAKDDSQFFQNQAVPRGVSQFSSSLAPKPKQPALKKKVHVNSKLGSRVTYDAALAAFTRDKASMCQTHVIDPLSIQVGIACTQGTRAYMEDRHVVNQLFENVALVAVFDGHNGAWAAEFASTRLSALLTTNDQLKSYGSERPIPPDAIESIYTILKTAFLQLDREILSYTVEHGRRDGATVALVLVFSDFVFAANVGDSRVVLVRRQHPSLHTNAATYVVERLSIDHKPHVAAEKARIVNAGGNVVFSGCWRVTHPKSTLRLAVSRSLGDHQLKNVPSSSPLNTPLALVSAVPHIRHFARSGGDILVIASDGLWDRVTDGDTMHQIVADLDESFQHDLNPPPEHFVTQSAAALVELALTRRTADNVTVAVVAL</sequence>
<evidence type="ECO:0000259" key="1">
    <source>
        <dbReference type="PROSITE" id="PS51746"/>
    </source>
</evidence>
<dbReference type="SUPFAM" id="SSF81606">
    <property type="entry name" value="PP2C-like"/>
    <property type="match status" value="1"/>
</dbReference>
<dbReference type="RefSeq" id="XP_008879174.1">
    <property type="nucleotide sequence ID" value="XM_008880952.1"/>
</dbReference>
<protein>
    <recommendedName>
        <fullName evidence="1">PPM-type phosphatase domain-containing protein</fullName>
    </recommendedName>
</protein>
<dbReference type="eggNOG" id="KOG0697">
    <property type="taxonomic scope" value="Eukaryota"/>
</dbReference>
<feature type="domain" description="PPM-type phosphatase" evidence="1">
    <location>
        <begin position="137"/>
        <end position="434"/>
    </location>
</feature>
<dbReference type="PANTHER" id="PTHR47992">
    <property type="entry name" value="PROTEIN PHOSPHATASE"/>
    <property type="match status" value="1"/>
</dbReference>
<dbReference type="STRING" id="157072.A0A024TDH6"/>
<name>A0A024TDH6_9STRA</name>
<dbReference type="SMART" id="SM00332">
    <property type="entry name" value="PP2Cc"/>
    <property type="match status" value="1"/>
</dbReference>
<accession>A0A024TDH6</accession>
<dbReference type="AlphaFoldDB" id="A0A024TDH6"/>
<dbReference type="OrthoDB" id="10264738at2759"/>
<dbReference type="PROSITE" id="PS51746">
    <property type="entry name" value="PPM_2"/>
    <property type="match status" value="1"/>
</dbReference>
<reference evidence="2" key="1">
    <citation type="submission" date="2013-12" db="EMBL/GenBank/DDBJ databases">
        <title>The Genome Sequence of Aphanomyces invadans NJM9701.</title>
        <authorList>
            <consortium name="The Broad Institute Genomics Platform"/>
            <person name="Russ C."/>
            <person name="Tyler B."/>
            <person name="van West P."/>
            <person name="Dieguez-Uribeondo J."/>
            <person name="Young S.K."/>
            <person name="Zeng Q."/>
            <person name="Gargeya S."/>
            <person name="Fitzgerald M."/>
            <person name="Abouelleil A."/>
            <person name="Alvarado L."/>
            <person name="Chapman S.B."/>
            <person name="Gainer-Dewar J."/>
            <person name="Goldberg J."/>
            <person name="Griggs A."/>
            <person name="Gujja S."/>
            <person name="Hansen M."/>
            <person name="Howarth C."/>
            <person name="Imamovic A."/>
            <person name="Ireland A."/>
            <person name="Larimer J."/>
            <person name="McCowan C."/>
            <person name="Murphy C."/>
            <person name="Pearson M."/>
            <person name="Poon T.W."/>
            <person name="Priest M."/>
            <person name="Roberts A."/>
            <person name="Saif S."/>
            <person name="Shea T."/>
            <person name="Sykes S."/>
            <person name="Wortman J."/>
            <person name="Nusbaum C."/>
            <person name="Birren B."/>
        </authorList>
    </citation>
    <scope>NUCLEOTIDE SEQUENCE [LARGE SCALE GENOMIC DNA]</scope>
    <source>
        <strain evidence="2">NJM9701</strain>
    </source>
</reference>
<evidence type="ECO:0000313" key="2">
    <source>
        <dbReference type="EMBL" id="ETV92210.1"/>
    </source>
</evidence>
<dbReference type="Pfam" id="PF00481">
    <property type="entry name" value="PP2C"/>
    <property type="match status" value="1"/>
</dbReference>
<dbReference type="InterPro" id="IPR015655">
    <property type="entry name" value="PP2C"/>
</dbReference>
<dbReference type="InterPro" id="IPR001932">
    <property type="entry name" value="PPM-type_phosphatase-like_dom"/>
</dbReference>
<dbReference type="VEuPathDB" id="FungiDB:H310_13443"/>
<gene>
    <name evidence="2" type="ORF">H310_13443</name>
</gene>
<dbReference type="Gene3D" id="3.60.40.10">
    <property type="entry name" value="PPM-type phosphatase domain"/>
    <property type="match status" value="1"/>
</dbReference>
<proteinExistence type="predicted"/>
<dbReference type="InterPro" id="IPR036457">
    <property type="entry name" value="PPM-type-like_dom_sf"/>
</dbReference>
<dbReference type="GO" id="GO:0004722">
    <property type="term" value="F:protein serine/threonine phosphatase activity"/>
    <property type="evidence" value="ECO:0007669"/>
    <property type="project" value="InterPro"/>
</dbReference>
<dbReference type="GeneID" id="20090493"/>